<evidence type="ECO:0000259" key="7">
    <source>
        <dbReference type="PROSITE" id="PS50850"/>
    </source>
</evidence>
<feature type="transmembrane region" description="Helical" evidence="6">
    <location>
        <begin position="357"/>
        <end position="377"/>
    </location>
</feature>
<evidence type="ECO:0000256" key="3">
    <source>
        <dbReference type="ARBA" id="ARBA00022989"/>
    </source>
</evidence>
<proteinExistence type="predicted"/>
<keyword evidence="9" id="KW-1185">Reference proteome</keyword>
<dbReference type="FunFam" id="1.20.1250.20:FF:000082">
    <property type="entry name" value="MFS multidrug transporter, putative"/>
    <property type="match status" value="1"/>
</dbReference>
<dbReference type="SUPFAM" id="SSF103473">
    <property type="entry name" value="MFS general substrate transporter"/>
    <property type="match status" value="1"/>
</dbReference>
<feature type="transmembrane region" description="Helical" evidence="6">
    <location>
        <begin position="398"/>
        <end position="417"/>
    </location>
</feature>
<keyword evidence="2 6" id="KW-0812">Transmembrane</keyword>
<feature type="transmembrane region" description="Helical" evidence="6">
    <location>
        <begin position="124"/>
        <end position="142"/>
    </location>
</feature>
<dbReference type="InterPro" id="IPR020846">
    <property type="entry name" value="MFS_dom"/>
</dbReference>
<dbReference type="InterPro" id="IPR011701">
    <property type="entry name" value="MFS"/>
</dbReference>
<feature type="transmembrane region" description="Helical" evidence="6">
    <location>
        <begin position="247"/>
        <end position="272"/>
    </location>
</feature>
<sequence length="521" mass="57558">MSRRSSETLGPREMADKTPAETIHPVQDVEKPSTPKEFAQVREDMDSPYLVELSPEDDPKNLSTFRKWLVVSIISSSALCVTCASSVVSVFALSTPAVPADALGQKAAFTEAGVARDFHVSKEVSILGVSLFVQGLGLGPLLVGPLSEVYGRSIIYRASFIFFFAFTWPVSFPPNIAVFLVFRWLTGLSGAAFLSVAGGSVSDMFHDKHVANPMAVYTISPFIGPVIGPLMSGFINQNLDWRWTYRVMLIWIFMEVTCLFLFVPETYSPVIWKKKAQMIRKSTGDSRYYAPLDKRETTLMHSIAMSCYVPFKLLVLDRMALLLDVWNALLLGILYLAFQAFPIIFEQGHNFSVQLTGLTFLGMGVGMFIGLFLQPYWNRLYRKRSEKYEGQTPPEEHLLMGQAGAILVPVSLFWLAFTTYKSVPWIIPIIASIPFGTGILWCFTSTFTYIVVAYRPIAASAMAANTFVRTTFAAAFPLFAGQMYHRLGTVGATALLAGLTTLAAPLPIGGRLRAKSQFAAA</sequence>
<evidence type="ECO:0000256" key="1">
    <source>
        <dbReference type="ARBA" id="ARBA00004141"/>
    </source>
</evidence>
<protein>
    <recommendedName>
        <fullName evidence="7">Major facilitator superfamily (MFS) profile domain-containing protein</fullName>
    </recommendedName>
</protein>
<comment type="caution">
    <text evidence="8">The sequence shown here is derived from an EMBL/GenBank/DDBJ whole genome shotgun (WGS) entry which is preliminary data.</text>
</comment>
<dbReference type="Proteomes" id="UP001212997">
    <property type="component" value="Unassembled WGS sequence"/>
</dbReference>
<feature type="transmembrane region" description="Helical" evidence="6">
    <location>
        <begin position="214"/>
        <end position="235"/>
    </location>
</feature>
<dbReference type="EMBL" id="JANAWD010000030">
    <property type="protein sequence ID" value="KAJ3490281.1"/>
    <property type="molecule type" value="Genomic_DNA"/>
</dbReference>
<feature type="transmembrane region" description="Helical" evidence="6">
    <location>
        <begin position="490"/>
        <end position="508"/>
    </location>
</feature>
<evidence type="ECO:0000256" key="5">
    <source>
        <dbReference type="SAM" id="MobiDB-lite"/>
    </source>
</evidence>
<comment type="subcellular location">
    <subcellularLocation>
        <location evidence="1">Membrane</location>
        <topology evidence="1">Multi-pass membrane protein</topology>
    </subcellularLocation>
</comment>
<keyword evidence="3 6" id="KW-1133">Transmembrane helix</keyword>
<dbReference type="GO" id="GO:0005886">
    <property type="term" value="C:plasma membrane"/>
    <property type="evidence" value="ECO:0007669"/>
    <property type="project" value="TreeGrafter"/>
</dbReference>
<dbReference type="InterPro" id="IPR036259">
    <property type="entry name" value="MFS_trans_sf"/>
</dbReference>
<organism evidence="8 9">
    <name type="scientific">Meripilus lineatus</name>
    <dbReference type="NCBI Taxonomy" id="2056292"/>
    <lineage>
        <taxon>Eukaryota</taxon>
        <taxon>Fungi</taxon>
        <taxon>Dikarya</taxon>
        <taxon>Basidiomycota</taxon>
        <taxon>Agaricomycotina</taxon>
        <taxon>Agaricomycetes</taxon>
        <taxon>Polyporales</taxon>
        <taxon>Meripilaceae</taxon>
        <taxon>Meripilus</taxon>
    </lineage>
</organism>
<evidence type="ECO:0000256" key="2">
    <source>
        <dbReference type="ARBA" id="ARBA00022692"/>
    </source>
</evidence>
<feature type="transmembrane region" description="Helical" evidence="6">
    <location>
        <begin position="321"/>
        <end position="345"/>
    </location>
</feature>
<dbReference type="Gene3D" id="1.20.1250.20">
    <property type="entry name" value="MFS general substrate transporter like domains"/>
    <property type="match status" value="1"/>
</dbReference>
<dbReference type="PROSITE" id="PS50850">
    <property type="entry name" value="MFS"/>
    <property type="match status" value="1"/>
</dbReference>
<evidence type="ECO:0000256" key="6">
    <source>
        <dbReference type="SAM" id="Phobius"/>
    </source>
</evidence>
<evidence type="ECO:0000313" key="8">
    <source>
        <dbReference type="EMBL" id="KAJ3490281.1"/>
    </source>
</evidence>
<keyword evidence="4 6" id="KW-0472">Membrane</keyword>
<dbReference type="CDD" id="cd17323">
    <property type="entry name" value="MFS_Tpo1_MDR_like"/>
    <property type="match status" value="1"/>
</dbReference>
<name>A0AAD5VFR2_9APHY</name>
<dbReference type="Pfam" id="PF07690">
    <property type="entry name" value="MFS_1"/>
    <property type="match status" value="1"/>
</dbReference>
<feature type="compositionally biased region" description="Basic and acidic residues" evidence="5">
    <location>
        <begin position="27"/>
        <end position="36"/>
    </location>
</feature>
<feature type="region of interest" description="Disordered" evidence="5">
    <location>
        <begin position="1"/>
        <end position="36"/>
    </location>
</feature>
<feature type="domain" description="Major facilitator superfamily (MFS) profile" evidence="7">
    <location>
        <begin position="78"/>
        <end position="521"/>
    </location>
</feature>
<dbReference type="PANTHER" id="PTHR23502:SF7">
    <property type="entry name" value="DRUG_PROTON ANTIPORTER YHK8-RELATED"/>
    <property type="match status" value="1"/>
</dbReference>
<dbReference type="PANTHER" id="PTHR23502">
    <property type="entry name" value="MAJOR FACILITATOR SUPERFAMILY"/>
    <property type="match status" value="1"/>
</dbReference>
<feature type="transmembrane region" description="Helical" evidence="6">
    <location>
        <begin position="154"/>
        <end position="170"/>
    </location>
</feature>
<evidence type="ECO:0000313" key="9">
    <source>
        <dbReference type="Proteomes" id="UP001212997"/>
    </source>
</evidence>
<dbReference type="AlphaFoldDB" id="A0AAD5VFR2"/>
<dbReference type="GO" id="GO:0022857">
    <property type="term" value="F:transmembrane transporter activity"/>
    <property type="evidence" value="ECO:0007669"/>
    <property type="project" value="InterPro"/>
</dbReference>
<reference evidence="8" key="1">
    <citation type="submission" date="2022-07" db="EMBL/GenBank/DDBJ databases">
        <title>Genome Sequence of Physisporinus lineatus.</title>
        <authorList>
            <person name="Buettner E."/>
        </authorList>
    </citation>
    <scope>NUCLEOTIDE SEQUENCE</scope>
    <source>
        <strain evidence="8">VT162</strain>
    </source>
</reference>
<evidence type="ECO:0000256" key="4">
    <source>
        <dbReference type="ARBA" id="ARBA00023136"/>
    </source>
</evidence>
<gene>
    <name evidence="8" type="ORF">NLI96_g1538</name>
</gene>
<feature type="transmembrane region" description="Helical" evidence="6">
    <location>
        <begin position="68"/>
        <end position="93"/>
    </location>
</feature>
<feature type="transmembrane region" description="Helical" evidence="6">
    <location>
        <begin position="423"/>
        <end position="454"/>
    </location>
</feature>
<accession>A0AAD5VFR2</accession>